<evidence type="ECO:0000256" key="3">
    <source>
        <dbReference type="ARBA" id="ARBA00022741"/>
    </source>
</evidence>
<evidence type="ECO:0000313" key="15">
    <source>
        <dbReference type="EMBL" id="PRR76981.1"/>
    </source>
</evidence>
<keyword evidence="11" id="KW-0234">DNA repair</keyword>
<protein>
    <submittedName>
        <fullName evidence="15">Bifunctional ATP-dependent DNA helicase/DNA polymerase III subunit epsilon</fullName>
    </submittedName>
</protein>
<dbReference type="Proteomes" id="UP000239614">
    <property type="component" value="Unassembled WGS sequence"/>
</dbReference>
<dbReference type="PANTHER" id="PTHR11472">
    <property type="entry name" value="DNA REPAIR DEAD HELICASE RAD3/XP-D SUBFAMILY MEMBER"/>
    <property type="match status" value="1"/>
</dbReference>
<dbReference type="GO" id="GO:0046872">
    <property type="term" value="F:metal ion binding"/>
    <property type="evidence" value="ECO:0007669"/>
    <property type="project" value="UniProtKB-KW"/>
</dbReference>
<keyword evidence="4" id="KW-0227">DNA damage</keyword>
<keyword evidence="10" id="KW-0238">DNA-binding</keyword>
<dbReference type="InterPro" id="IPR006555">
    <property type="entry name" value="ATP-dep_Helicase_C"/>
</dbReference>
<dbReference type="AlphaFoldDB" id="A0A2T0B0B8"/>
<evidence type="ECO:0000256" key="10">
    <source>
        <dbReference type="ARBA" id="ARBA00023125"/>
    </source>
</evidence>
<evidence type="ECO:0000256" key="9">
    <source>
        <dbReference type="ARBA" id="ARBA00023014"/>
    </source>
</evidence>
<evidence type="ECO:0000256" key="6">
    <source>
        <dbReference type="ARBA" id="ARBA00022806"/>
    </source>
</evidence>
<dbReference type="InterPro" id="IPR006554">
    <property type="entry name" value="Helicase-like_DEXD_c2"/>
</dbReference>
<dbReference type="PROSITE" id="PS51193">
    <property type="entry name" value="HELICASE_ATP_BIND_2"/>
    <property type="match status" value="1"/>
</dbReference>
<evidence type="ECO:0000256" key="2">
    <source>
        <dbReference type="ARBA" id="ARBA00022723"/>
    </source>
</evidence>
<gene>
    <name evidence="15" type="ORF">CPAL_00300</name>
</gene>
<dbReference type="Gene3D" id="3.40.50.300">
    <property type="entry name" value="P-loop containing nucleotide triphosphate hydrolases"/>
    <property type="match status" value="2"/>
</dbReference>
<evidence type="ECO:0000256" key="11">
    <source>
        <dbReference type="ARBA" id="ARBA00023204"/>
    </source>
</evidence>
<dbReference type="Gene3D" id="1.10.30.20">
    <property type="entry name" value="Bacterial XPD DNA helicase, FeS cluster domain"/>
    <property type="match status" value="1"/>
</dbReference>
<evidence type="ECO:0000259" key="14">
    <source>
        <dbReference type="PROSITE" id="PS51193"/>
    </source>
</evidence>
<keyword evidence="12" id="KW-0413">Isomerase</keyword>
<dbReference type="SMART" id="SM00488">
    <property type="entry name" value="DEXDc2"/>
    <property type="match status" value="1"/>
</dbReference>
<dbReference type="GO" id="GO:0003677">
    <property type="term" value="F:DNA binding"/>
    <property type="evidence" value="ECO:0007669"/>
    <property type="project" value="UniProtKB-KW"/>
</dbReference>
<evidence type="ECO:0000256" key="8">
    <source>
        <dbReference type="ARBA" id="ARBA00023004"/>
    </source>
</evidence>
<dbReference type="Pfam" id="PF06733">
    <property type="entry name" value="DEAD_2"/>
    <property type="match status" value="1"/>
</dbReference>
<dbReference type="GO" id="GO:0005524">
    <property type="term" value="F:ATP binding"/>
    <property type="evidence" value="ECO:0007669"/>
    <property type="project" value="UniProtKB-KW"/>
</dbReference>
<keyword evidence="8" id="KW-0408">Iron</keyword>
<dbReference type="GO" id="GO:0016818">
    <property type="term" value="F:hydrolase activity, acting on acid anhydrides, in phosphorus-containing anhydrides"/>
    <property type="evidence" value="ECO:0007669"/>
    <property type="project" value="InterPro"/>
</dbReference>
<organism evidence="15 16">
    <name type="scientific">Clostridium thermopalmarium DSM 5974</name>
    <dbReference type="NCBI Taxonomy" id="1121340"/>
    <lineage>
        <taxon>Bacteria</taxon>
        <taxon>Bacillati</taxon>
        <taxon>Bacillota</taxon>
        <taxon>Clostridia</taxon>
        <taxon>Eubacteriales</taxon>
        <taxon>Clostridiaceae</taxon>
        <taxon>Clostridium</taxon>
    </lineage>
</organism>
<dbReference type="PANTHER" id="PTHR11472:SF34">
    <property type="entry name" value="REGULATOR OF TELOMERE ELONGATION HELICASE 1"/>
    <property type="match status" value="1"/>
</dbReference>
<dbReference type="RefSeq" id="WP_106023826.1">
    <property type="nucleotide sequence ID" value="NZ_PVXN01000001.1"/>
</dbReference>
<proteinExistence type="inferred from homology"/>
<dbReference type="InterPro" id="IPR011545">
    <property type="entry name" value="DEAD/DEAH_box_helicase_dom"/>
</dbReference>
<dbReference type="InterPro" id="IPR042493">
    <property type="entry name" value="XPD_DNA_FeS"/>
</dbReference>
<dbReference type="Pfam" id="PF00270">
    <property type="entry name" value="DEAD"/>
    <property type="match status" value="1"/>
</dbReference>
<dbReference type="InterPro" id="IPR045028">
    <property type="entry name" value="DinG/Rad3-like"/>
</dbReference>
<reference evidence="15 16" key="1">
    <citation type="submission" date="2018-03" db="EMBL/GenBank/DDBJ databases">
        <title>Genome sequence of Clostridium thermopalmarium DSM 5974.</title>
        <authorList>
            <person name="Poehlein A."/>
            <person name="Daniel R."/>
        </authorList>
    </citation>
    <scope>NUCLEOTIDE SEQUENCE [LARGE SCALE GENOMIC DNA]</scope>
    <source>
        <strain evidence="15 16">DSM 5974</strain>
    </source>
</reference>
<dbReference type="Pfam" id="PF13307">
    <property type="entry name" value="Helicase_C_2"/>
    <property type="match status" value="1"/>
</dbReference>
<keyword evidence="6 15" id="KW-0347">Helicase</keyword>
<dbReference type="GO" id="GO:0003678">
    <property type="term" value="F:DNA helicase activity"/>
    <property type="evidence" value="ECO:0007669"/>
    <property type="project" value="InterPro"/>
</dbReference>
<dbReference type="SMART" id="SM00491">
    <property type="entry name" value="HELICc2"/>
    <property type="match status" value="1"/>
</dbReference>
<evidence type="ECO:0000256" key="5">
    <source>
        <dbReference type="ARBA" id="ARBA00022801"/>
    </source>
</evidence>
<evidence type="ECO:0000256" key="4">
    <source>
        <dbReference type="ARBA" id="ARBA00022763"/>
    </source>
</evidence>
<dbReference type="OrthoDB" id="9765586at2"/>
<dbReference type="InterPro" id="IPR027417">
    <property type="entry name" value="P-loop_NTPase"/>
</dbReference>
<name>A0A2T0B0B8_9CLOT</name>
<dbReference type="EMBL" id="PVXN01000001">
    <property type="protein sequence ID" value="PRR76981.1"/>
    <property type="molecule type" value="Genomic_DNA"/>
</dbReference>
<dbReference type="GO" id="GO:0051539">
    <property type="term" value="F:4 iron, 4 sulfur cluster binding"/>
    <property type="evidence" value="ECO:0007669"/>
    <property type="project" value="UniProtKB-KW"/>
</dbReference>
<keyword evidence="1" id="KW-0004">4Fe-4S</keyword>
<dbReference type="SUPFAM" id="SSF52540">
    <property type="entry name" value="P-loop containing nucleoside triphosphate hydrolases"/>
    <property type="match status" value="2"/>
</dbReference>
<comment type="similarity">
    <text evidence="13">Belongs to the helicase family. DinG subfamily.</text>
</comment>
<keyword evidence="2" id="KW-0479">Metal-binding</keyword>
<evidence type="ECO:0000256" key="12">
    <source>
        <dbReference type="ARBA" id="ARBA00023235"/>
    </source>
</evidence>
<evidence type="ECO:0000313" key="16">
    <source>
        <dbReference type="Proteomes" id="UP000239614"/>
    </source>
</evidence>
<keyword evidence="3" id="KW-0547">Nucleotide-binding</keyword>
<dbReference type="InterPro" id="IPR014013">
    <property type="entry name" value="Helic_SF1/SF2_ATP-bd_DinG/Rad3"/>
</dbReference>
<accession>A0A2T0B0B8</accession>
<dbReference type="GO" id="GO:0006281">
    <property type="term" value="P:DNA repair"/>
    <property type="evidence" value="ECO:0007669"/>
    <property type="project" value="UniProtKB-KW"/>
</dbReference>
<keyword evidence="5" id="KW-0378">Hydrolase</keyword>
<evidence type="ECO:0000256" key="13">
    <source>
        <dbReference type="ARBA" id="ARBA00038058"/>
    </source>
</evidence>
<keyword evidence="9" id="KW-0411">Iron-sulfur</keyword>
<evidence type="ECO:0000256" key="1">
    <source>
        <dbReference type="ARBA" id="ARBA00022485"/>
    </source>
</evidence>
<sequence length="791" mass="92861">MEEKTIIKISVRNLVEFVLRSGDLVSTFTGSSRNVDAIKVHQKIQKSAPKEYKSEVALSYTIEDEGIILEVGGRADGIIEEEDRIIIDEIKTTTVPLEFVEEDYNELHWAQAKCYGFIYSKENNLENICIQLTYYQMDTKEIKRFMKTFDFKELEEFFYSLVDQYMDWARMQQSWVEERNRSIVEMLFPFKSYREGQRRLAVAVYKTIVEEKKIFAQAPTGIGKTLASLFPSIKAMGEGHTSKIFYLTAKTITRTAAEKAVEKMRNKGLRIKSLTITAKDKICFKEEKNCDPEKCEYARGHFDRVNEAIKDIFKEDNLCREIVEEYSRKHRVCPFEFSLELANFSDCIICDYNYVFDPRVYLKRFFLEGTTDFTFLIDEAHNLVDRAREMFSAELSKKEILKLKKDTLDKAKEVSRILNKINSEMIKFRKLCEENGGNAYIDKEPPKDIISLLREFSFHAEKWFLENKDSNENFKDELMEFYFNVLNFIRTFDGYDDTYVTYAEKLGDEVKLKLFCLDPSLLLQEGMKRGRASILFSATLMPMDYFVDILGGDENSYKIRLNSPFRRENLCLMMDSSIATTYKMRKFTYDKIVEDIERIFESKRGNYLVFFPSYEYMNEVYTRYSLKNSHVKTLCQSSFMMEEEREEFLNSFSKDNKEGLIGFAVMGGIFSEGIDLTGDRLIGTIIVGVGLPQISLERNIIKDYFNHKNNKGFEYAYMYPGMNKVMQAAGRVIRTEEDKGVVLLIDERFSYPSYYKLFPREWRNLILLKNSKEIDRIVKDFWNRSQGNIFK</sequence>
<keyword evidence="16" id="KW-1185">Reference proteome</keyword>
<keyword evidence="7" id="KW-0067">ATP-binding</keyword>
<evidence type="ECO:0000256" key="7">
    <source>
        <dbReference type="ARBA" id="ARBA00022840"/>
    </source>
</evidence>
<dbReference type="InterPro" id="IPR010614">
    <property type="entry name" value="RAD3-like_helicase_DEAD"/>
</dbReference>
<dbReference type="Gene3D" id="1.10.275.40">
    <property type="match status" value="1"/>
</dbReference>
<comment type="caution">
    <text evidence="15">The sequence shown here is derived from an EMBL/GenBank/DDBJ whole genome shotgun (WGS) entry which is preliminary data.</text>
</comment>
<feature type="domain" description="Helicase ATP-binding" evidence="14">
    <location>
        <begin position="183"/>
        <end position="432"/>
    </location>
</feature>